<keyword evidence="2" id="KW-1185">Reference proteome</keyword>
<evidence type="ECO:0000313" key="2">
    <source>
        <dbReference type="Proteomes" id="UP000037035"/>
    </source>
</evidence>
<reference evidence="1 2" key="1">
    <citation type="submission" date="2015-08" db="EMBL/GenBank/DDBJ databases">
        <title>Next Generation Sequencing and Analysis of the Genome of Puccinia sorghi L Schw, the Causal Agent of Maize Common Rust.</title>
        <authorList>
            <person name="Rochi L."/>
            <person name="Burguener G."/>
            <person name="Darino M."/>
            <person name="Turjanski A."/>
            <person name="Kreff E."/>
            <person name="Dieguez M.J."/>
            <person name="Sacco F."/>
        </authorList>
    </citation>
    <scope>NUCLEOTIDE SEQUENCE [LARGE SCALE GENOMIC DNA]</scope>
    <source>
        <strain evidence="1 2">RO10H11247</strain>
    </source>
</reference>
<sequence>MTALPTQSSSTNRRADSGCLNERPVRFQVELRILSHASSSVEHIDQLLDEKEMLNRSVGLIDSYLGVSDDKSLCKLQLDLFSGDPPELPASLATSDHQHIDQDAVGPVDTSLGEDALQHCIPPPYHSPAVSVSTGLLIRDWSGCSTDFHKPSILDQQARLRFLKPWHHFTSLSTTKDPTYDLNCLSAGLSPDSQRRGFWLIPVWKSSVTRNDYYGRFGHLISLPTWSDTSLSQPINPASTTPELQKSRIPTPIIWNPIRLSLFWNVICIICEKRKLGDVFATAVATNHTKDILPYTQPISGNNTPVPLEPECVVGDHLRIWSSLQASLIVRRVISDITIKSAIQAHDPNKQSSVPFLNFNSSREDLERQAGDYEHKWLKNCAFMWHDESGTPKGYG</sequence>
<evidence type="ECO:0000313" key="1">
    <source>
        <dbReference type="EMBL" id="KNZ51828.1"/>
    </source>
</evidence>
<dbReference type="AlphaFoldDB" id="A0A0L6UTH0"/>
<dbReference type="VEuPathDB" id="FungiDB:VP01_3792g1"/>
<comment type="caution">
    <text evidence="1">The sequence shown here is derived from an EMBL/GenBank/DDBJ whole genome shotgun (WGS) entry which is preliminary data.</text>
</comment>
<dbReference type="Proteomes" id="UP000037035">
    <property type="component" value="Unassembled WGS sequence"/>
</dbReference>
<dbReference type="EMBL" id="LAVV01008826">
    <property type="protein sequence ID" value="KNZ51828.1"/>
    <property type="molecule type" value="Genomic_DNA"/>
</dbReference>
<proteinExistence type="predicted"/>
<gene>
    <name evidence="1" type="ORF">VP01_3792g1</name>
</gene>
<organism evidence="1 2">
    <name type="scientific">Puccinia sorghi</name>
    <dbReference type="NCBI Taxonomy" id="27349"/>
    <lineage>
        <taxon>Eukaryota</taxon>
        <taxon>Fungi</taxon>
        <taxon>Dikarya</taxon>
        <taxon>Basidiomycota</taxon>
        <taxon>Pucciniomycotina</taxon>
        <taxon>Pucciniomycetes</taxon>
        <taxon>Pucciniales</taxon>
        <taxon>Pucciniaceae</taxon>
        <taxon>Puccinia</taxon>
    </lineage>
</organism>
<accession>A0A0L6UTH0</accession>
<dbReference type="OrthoDB" id="2506891at2759"/>
<name>A0A0L6UTH0_9BASI</name>
<protein>
    <submittedName>
        <fullName evidence="1">Uncharacterized protein</fullName>
    </submittedName>
</protein>